<evidence type="ECO:0008006" key="4">
    <source>
        <dbReference type="Google" id="ProtNLM"/>
    </source>
</evidence>
<keyword evidence="3" id="KW-1185">Reference proteome</keyword>
<protein>
    <recommendedName>
        <fullName evidence="4">VWFA domain-containing protein</fullName>
    </recommendedName>
</protein>
<reference evidence="2 3" key="1">
    <citation type="journal article" date="2017" name="Mol. Biol. Evol.">
        <title>The 4-celled Tetrabaena socialis nuclear genome reveals the essential components for genetic control of cell number at the origin of multicellularity in the volvocine lineage.</title>
        <authorList>
            <person name="Featherston J."/>
            <person name="Arakaki Y."/>
            <person name="Hanschen E.R."/>
            <person name="Ferris P.J."/>
            <person name="Michod R.E."/>
            <person name="Olson B.J.S.C."/>
            <person name="Nozaki H."/>
            <person name="Durand P.M."/>
        </authorList>
    </citation>
    <scope>NUCLEOTIDE SEQUENCE [LARGE SCALE GENOMIC DNA]</scope>
    <source>
        <strain evidence="2 3">NIES-571</strain>
    </source>
</reference>
<dbReference type="InterPro" id="IPR036465">
    <property type="entry name" value="vWFA_dom_sf"/>
</dbReference>
<evidence type="ECO:0000313" key="3">
    <source>
        <dbReference type="Proteomes" id="UP000236333"/>
    </source>
</evidence>
<feature type="compositionally biased region" description="Basic residues" evidence="1">
    <location>
        <begin position="218"/>
        <end position="232"/>
    </location>
</feature>
<evidence type="ECO:0000313" key="2">
    <source>
        <dbReference type="EMBL" id="PNH00402.1"/>
    </source>
</evidence>
<feature type="region of interest" description="Disordered" evidence="1">
    <location>
        <begin position="198"/>
        <end position="232"/>
    </location>
</feature>
<sequence>MVRDVLSPDDFVTVWTFSTEEKMTQLYYMTRASNIQLDVLQAKVHASGCTRLYDNCVRALDSMRKSDDVKDCHGNTILRQLVVFTDGCDNQSAAGGLDRMVQELRAPDMPNFNFTMLAVGSDGKVEGEKLQARLAVSKRCKVIITESATPDEIGRAFGKAQACLRQAKQELIETLTVVSHSSNAQPTMGRVLESGFAMMSLNGGGGQQRGLPSSGSPSRHRRSASASRNRHR</sequence>
<dbReference type="SUPFAM" id="SSF53300">
    <property type="entry name" value="vWA-like"/>
    <property type="match status" value="1"/>
</dbReference>
<dbReference type="EMBL" id="PGGS01001435">
    <property type="protein sequence ID" value="PNH00402.1"/>
    <property type="molecule type" value="Genomic_DNA"/>
</dbReference>
<dbReference type="OrthoDB" id="547584at2759"/>
<dbReference type="Gene3D" id="3.40.50.410">
    <property type="entry name" value="von Willebrand factor, type A domain"/>
    <property type="match status" value="1"/>
</dbReference>
<name>A0A2J7ZJG0_9CHLO</name>
<gene>
    <name evidence="2" type="ORF">TSOC_013780</name>
</gene>
<dbReference type="Proteomes" id="UP000236333">
    <property type="component" value="Unassembled WGS sequence"/>
</dbReference>
<proteinExistence type="predicted"/>
<dbReference type="AlphaFoldDB" id="A0A2J7ZJG0"/>
<accession>A0A2J7ZJG0</accession>
<comment type="caution">
    <text evidence="2">The sequence shown here is derived from an EMBL/GenBank/DDBJ whole genome shotgun (WGS) entry which is preliminary data.</text>
</comment>
<evidence type="ECO:0000256" key="1">
    <source>
        <dbReference type="SAM" id="MobiDB-lite"/>
    </source>
</evidence>
<organism evidence="2 3">
    <name type="scientific">Tetrabaena socialis</name>
    <dbReference type="NCBI Taxonomy" id="47790"/>
    <lineage>
        <taxon>Eukaryota</taxon>
        <taxon>Viridiplantae</taxon>
        <taxon>Chlorophyta</taxon>
        <taxon>core chlorophytes</taxon>
        <taxon>Chlorophyceae</taxon>
        <taxon>CS clade</taxon>
        <taxon>Chlamydomonadales</taxon>
        <taxon>Tetrabaenaceae</taxon>
        <taxon>Tetrabaena</taxon>
    </lineage>
</organism>